<proteinExistence type="predicted"/>
<evidence type="ECO:0000313" key="1">
    <source>
        <dbReference type="EMBL" id="EUJ31122.1"/>
    </source>
</evidence>
<organism evidence="1 2">
    <name type="scientific">Listeria cornellensis FSL F6-0969</name>
    <dbReference type="NCBI Taxonomy" id="1265820"/>
    <lineage>
        <taxon>Bacteria</taxon>
        <taxon>Bacillati</taxon>
        <taxon>Bacillota</taxon>
        <taxon>Bacilli</taxon>
        <taxon>Bacillales</taxon>
        <taxon>Listeriaceae</taxon>
        <taxon>Listeria</taxon>
    </lineage>
</organism>
<evidence type="ECO:0008006" key="3">
    <source>
        <dbReference type="Google" id="ProtNLM"/>
    </source>
</evidence>
<protein>
    <recommendedName>
        <fullName evidence="3">DNA polymerase I</fullName>
    </recommendedName>
</protein>
<gene>
    <name evidence="1" type="ORF">PCORN_06490</name>
</gene>
<keyword evidence="2" id="KW-1185">Reference proteome</keyword>
<comment type="caution">
    <text evidence="1">The sequence shown here is derived from an EMBL/GenBank/DDBJ whole genome shotgun (WGS) entry which is preliminary data.</text>
</comment>
<accession>W7C1I7</accession>
<evidence type="ECO:0000313" key="2">
    <source>
        <dbReference type="Proteomes" id="UP000019254"/>
    </source>
</evidence>
<dbReference type="EMBL" id="AODE01000013">
    <property type="protein sequence ID" value="EUJ31122.1"/>
    <property type="molecule type" value="Genomic_DNA"/>
</dbReference>
<name>W7C1I7_9LIST</name>
<reference evidence="1 2" key="1">
    <citation type="journal article" date="2014" name="Int. J. Syst. Evol. Microbiol.">
        <title>Listeria floridensis sp. nov., Listeria aquatica sp. nov., Listeria cornellensis sp. nov., Listeria riparia sp. nov. and Listeria grandensis sp. nov., from agricultural and natural environments.</title>
        <authorList>
            <person name="den Bakker H.C."/>
            <person name="Warchocki S."/>
            <person name="Wright E.M."/>
            <person name="Allred A.F."/>
            <person name="Ahlstrom C."/>
            <person name="Manuel C.S."/>
            <person name="Stasiewicz M.J."/>
            <person name="Burrell A."/>
            <person name="Roof S."/>
            <person name="Strawn L."/>
            <person name="Fortes E.D."/>
            <person name="Nightingale K.K."/>
            <person name="Kephart D."/>
            <person name="Wiedmann M."/>
        </authorList>
    </citation>
    <scope>NUCLEOTIDE SEQUENCE [LARGE SCALE GENOMIC DNA]</scope>
    <source>
        <strain evidence="2">FSL F6-969</strain>
    </source>
</reference>
<sequence>MTNQKDNLLVVDGMALLFRAFFCDGGFEAIHG</sequence>
<dbReference type="Proteomes" id="UP000019254">
    <property type="component" value="Unassembled WGS sequence"/>
</dbReference>
<dbReference type="AlphaFoldDB" id="W7C1I7"/>
<dbReference type="STRING" id="1265820.PCORN_06490"/>